<dbReference type="InterPro" id="IPR024983">
    <property type="entry name" value="CHAT_dom"/>
</dbReference>
<reference evidence="2" key="1">
    <citation type="submission" date="2020-11" db="EMBL/GenBank/DDBJ databases">
        <authorList>
            <consortium name="DOE Joint Genome Institute"/>
            <person name="Ahrendt S."/>
            <person name="Riley R."/>
            <person name="Andreopoulos W."/>
            <person name="Labutti K."/>
            <person name="Pangilinan J."/>
            <person name="Ruiz-Duenas F.J."/>
            <person name="Barrasa J.M."/>
            <person name="Sanchez-Garcia M."/>
            <person name="Camarero S."/>
            <person name="Miyauchi S."/>
            <person name="Serrano A."/>
            <person name="Linde D."/>
            <person name="Babiker R."/>
            <person name="Drula E."/>
            <person name="Ayuso-Fernandez I."/>
            <person name="Pacheco R."/>
            <person name="Padilla G."/>
            <person name="Ferreira P."/>
            <person name="Barriuso J."/>
            <person name="Kellner H."/>
            <person name="Castanera R."/>
            <person name="Alfaro M."/>
            <person name="Ramirez L."/>
            <person name="Pisabarro A.G."/>
            <person name="Kuo A."/>
            <person name="Tritt A."/>
            <person name="Lipzen A."/>
            <person name="He G."/>
            <person name="Yan M."/>
            <person name="Ng V."/>
            <person name="Cullen D."/>
            <person name="Martin F."/>
            <person name="Rosso M.-N."/>
            <person name="Henrissat B."/>
            <person name="Hibbett D."/>
            <person name="Martinez A.T."/>
            <person name="Grigoriev I.V."/>
        </authorList>
    </citation>
    <scope>NUCLEOTIDE SEQUENCE</scope>
    <source>
        <strain evidence="2">AH 40177</strain>
    </source>
</reference>
<comment type="caution">
    <text evidence="2">The sequence shown here is derived from an EMBL/GenBank/DDBJ whole genome shotgun (WGS) entry which is preliminary data.</text>
</comment>
<organism evidence="2 3">
    <name type="scientific">Rhodocollybia butyracea</name>
    <dbReference type="NCBI Taxonomy" id="206335"/>
    <lineage>
        <taxon>Eukaryota</taxon>
        <taxon>Fungi</taxon>
        <taxon>Dikarya</taxon>
        <taxon>Basidiomycota</taxon>
        <taxon>Agaricomycotina</taxon>
        <taxon>Agaricomycetes</taxon>
        <taxon>Agaricomycetidae</taxon>
        <taxon>Agaricales</taxon>
        <taxon>Marasmiineae</taxon>
        <taxon>Omphalotaceae</taxon>
        <taxon>Rhodocollybia</taxon>
    </lineage>
</organism>
<dbReference type="OrthoDB" id="9991317at2759"/>
<dbReference type="AlphaFoldDB" id="A0A9P5PTU9"/>
<proteinExistence type="predicted"/>
<gene>
    <name evidence="2" type="ORF">BDP27DRAFT_1521776</name>
</gene>
<evidence type="ECO:0000313" key="3">
    <source>
        <dbReference type="Proteomes" id="UP000772434"/>
    </source>
</evidence>
<dbReference type="Pfam" id="PF12770">
    <property type="entry name" value="CHAT"/>
    <property type="match status" value="1"/>
</dbReference>
<accession>A0A9P5PTU9</accession>
<dbReference type="Proteomes" id="UP000772434">
    <property type="component" value="Unassembled WGS sequence"/>
</dbReference>
<name>A0A9P5PTU9_9AGAR</name>
<keyword evidence="3" id="KW-1185">Reference proteome</keyword>
<feature type="domain" description="CHAT" evidence="1">
    <location>
        <begin position="362"/>
        <end position="546"/>
    </location>
</feature>
<protein>
    <recommendedName>
        <fullName evidence="1">CHAT domain-containing protein</fullName>
    </recommendedName>
</protein>
<evidence type="ECO:0000313" key="2">
    <source>
        <dbReference type="EMBL" id="KAF9069037.1"/>
    </source>
</evidence>
<sequence>MERRRRYTFSLNNLSLGLQNCFQQTGHIEDLNESILLNQEALSLRPVDHSLHASSLNNLIESRVLLLHPVGHPQCASSLNHLSSGLQDHFQQTGHIEDLNESILLNQKALPLCLIGHPQCASLLNNLGLSLWNHFQQKSYQEDLNECVSVSKQASEDIYSPVSDCLKAVKNWVQFTRPHPDLAQSNLDAYILGLSLISHSLSMMPFISLQYQHLSSTINLPEFASDAASQAIRLGQLALAVAIIEQGWGLLWSELRGLRMPMDRLKALEPLLADEMAISDPFGHRLSEKLHLLRAQELKSAAKYGPVIVVNCSKYRSDVLIVLEQDLPVLIPMVKGFYEEVETLVQRFTEARSGMKTSPKRYNHDLWDLVVSPVVSKLRELHIPEQSQIFWCPTSLLSTLPLHAAGPIAPSTKKFLPDLYISSYTPTLTALILPCLLVAGQYDSSLRNTKEEMNEITVTSLEEASATTKDAVEKALVDHEWLHIASHGTLVPTAPFSSYFLLAGGSHFTLLDIICLNLHNATFAFLSACHTAEQFPGSVHNESVVGTMWEMADVDGPEMVKDFYSYIFSDEHLSRCNEVGVQARALSEAIKKMRGRNGVTLERWVNFVHIGA</sequence>
<dbReference type="EMBL" id="JADNRY010000054">
    <property type="protein sequence ID" value="KAF9069037.1"/>
    <property type="molecule type" value="Genomic_DNA"/>
</dbReference>
<evidence type="ECO:0000259" key="1">
    <source>
        <dbReference type="Pfam" id="PF12770"/>
    </source>
</evidence>